<dbReference type="AlphaFoldDB" id="A0A1D8TZK3"/>
<dbReference type="Proteomes" id="UP000177870">
    <property type="component" value="Chromosome"/>
</dbReference>
<evidence type="ECO:0000313" key="1">
    <source>
        <dbReference type="EMBL" id="AOX03081.1"/>
    </source>
</evidence>
<dbReference type="EMBL" id="CP017599">
    <property type="protein sequence ID" value="AOX03081.1"/>
    <property type="molecule type" value="Genomic_DNA"/>
</dbReference>
<accession>A0A1D8TZK3</accession>
<reference evidence="2" key="1">
    <citation type="submission" date="2016-10" db="EMBL/GenBank/DDBJ databases">
        <title>Comparative genomics uncovers the prolific and rare metabolic potential of the cyanobacterial genus Moorea.</title>
        <authorList>
            <person name="Leao T."/>
            <person name="Castelao G."/>
            <person name="Korobeynikov A."/>
            <person name="Monroe E.A."/>
            <person name="Podell S."/>
            <person name="Glukhov E."/>
            <person name="Allen E."/>
            <person name="Gerwick W.H."/>
            <person name="Gerwick L."/>
        </authorList>
    </citation>
    <scope>NUCLEOTIDE SEQUENCE [LARGE SCALE GENOMIC DNA]</scope>
    <source>
        <strain evidence="2">PAL-8-15-08-1</strain>
    </source>
</reference>
<gene>
    <name evidence="1" type="ORF">BJP34_29805</name>
</gene>
<proteinExistence type="predicted"/>
<name>A0A1D8TZK3_9CYAN</name>
<protein>
    <submittedName>
        <fullName evidence="1">Uncharacterized protein</fullName>
    </submittedName>
</protein>
<dbReference type="KEGG" id="mpro:BJP34_29805"/>
<evidence type="ECO:0000313" key="2">
    <source>
        <dbReference type="Proteomes" id="UP000177870"/>
    </source>
</evidence>
<sequence length="122" mass="14266">MSIARSEDTRTSDRLKACEMVMSKPERLIDIIEDEKLFPEDAASYQENLQEWCTKWSEELSNEGWIQIGVDTWLESEGGSHPIICGTEQAYRELLRKREALKSTQRYDQRFLADCDELDDEN</sequence>
<organism evidence="1 2">
    <name type="scientific">Moorena producens PAL-8-15-08-1</name>
    <dbReference type="NCBI Taxonomy" id="1458985"/>
    <lineage>
        <taxon>Bacteria</taxon>
        <taxon>Bacillati</taxon>
        <taxon>Cyanobacteriota</taxon>
        <taxon>Cyanophyceae</taxon>
        <taxon>Coleofasciculales</taxon>
        <taxon>Coleofasciculaceae</taxon>
        <taxon>Moorena</taxon>
    </lineage>
</organism>